<dbReference type="InterPro" id="IPR032523">
    <property type="entry name" value="CcmF_C"/>
</dbReference>
<feature type="transmembrane region" description="Helical" evidence="4">
    <location>
        <begin position="43"/>
        <end position="63"/>
    </location>
</feature>
<comment type="similarity">
    <text evidence="1">Belongs to the CcmF/CycK/Ccl1/NrfE/CcsA family.</text>
</comment>
<reference evidence="8" key="1">
    <citation type="submission" date="2016-11" db="EMBL/GenBank/DDBJ databases">
        <authorList>
            <person name="Jaros S."/>
            <person name="Januszkiewicz K."/>
            <person name="Wedrychowicz H."/>
        </authorList>
    </citation>
    <scope>NUCLEOTIDE SEQUENCE [LARGE SCALE GENOMIC DNA]</scope>
    <source>
        <strain evidence="8">DSM 7057</strain>
    </source>
</reference>
<gene>
    <name evidence="7" type="ORF">SAMN02910291_01878</name>
</gene>
<evidence type="ECO:0000256" key="3">
    <source>
        <dbReference type="SAM" id="MobiDB-lite"/>
    </source>
</evidence>
<feature type="domain" description="Cytochrome c assembly protein" evidence="5">
    <location>
        <begin position="90"/>
        <end position="298"/>
    </location>
</feature>
<protein>
    <submittedName>
        <fullName evidence="7">Cytochrome c-type biogenesis protein CcmF</fullName>
    </submittedName>
</protein>
<feature type="transmembrane region" description="Helical" evidence="4">
    <location>
        <begin position="279"/>
        <end position="296"/>
    </location>
</feature>
<feature type="domain" description="Cytochrome c-type biogenesis protein CcmF C-terminal" evidence="6">
    <location>
        <begin position="318"/>
        <end position="622"/>
    </location>
</feature>
<feature type="transmembrane region" description="Helical" evidence="4">
    <location>
        <begin position="353"/>
        <end position="374"/>
    </location>
</feature>
<feature type="transmembrane region" description="Helical" evidence="4">
    <location>
        <begin position="389"/>
        <end position="411"/>
    </location>
</feature>
<dbReference type="GO" id="GO:0015232">
    <property type="term" value="F:heme transmembrane transporter activity"/>
    <property type="evidence" value="ECO:0007669"/>
    <property type="project" value="InterPro"/>
</dbReference>
<evidence type="ECO:0000313" key="8">
    <source>
        <dbReference type="Proteomes" id="UP000182680"/>
    </source>
</evidence>
<dbReference type="Proteomes" id="UP000182680">
    <property type="component" value="Unassembled WGS sequence"/>
</dbReference>
<keyword evidence="2" id="KW-0201">Cytochrome c-type biogenesis</keyword>
<accession>A0AA94HTL0</accession>
<evidence type="ECO:0000313" key="7">
    <source>
        <dbReference type="EMBL" id="SFW56783.1"/>
    </source>
</evidence>
<dbReference type="Pfam" id="PF01578">
    <property type="entry name" value="Cytochrom_C_asm"/>
    <property type="match status" value="1"/>
</dbReference>
<dbReference type="RefSeq" id="WP_072312050.1">
    <property type="nucleotide sequence ID" value="NZ_FPIW01000034.1"/>
</dbReference>
<feature type="compositionally biased region" description="Acidic residues" evidence="3">
    <location>
        <begin position="638"/>
        <end position="651"/>
    </location>
</feature>
<feature type="region of interest" description="Disordered" evidence="3">
    <location>
        <begin position="634"/>
        <end position="659"/>
    </location>
</feature>
<evidence type="ECO:0000259" key="5">
    <source>
        <dbReference type="Pfam" id="PF01578"/>
    </source>
</evidence>
<keyword evidence="4" id="KW-0472">Membrane</keyword>
<keyword evidence="4" id="KW-1133">Transmembrane helix</keyword>
<feature type="transmembrane region" description="Helical" evidence="4">
    <location>
        <begin position="447"/>
        <end position="465"/>
    </location>
</feature>
<dbReference type="InterPro" id="IPR003567">
    <property type="entry name" value="Cyt_c_biogenesis"/>
</dbReference>
<proteinExistence type="inferred from homology"/>
<feature type="transmembrane region" description="Helical" evidence="4">
    <location>
        <begin position="171"/>
        <end position="193"/>
    </location>
</feature>
<evidence type="ECO:0000256" key="1">
    <source>
        <dbReference type="ARBA" id="ARBA00009186"/>
    </source>
</evidence>
<keyword evidence="4" id="KW-0812">Transmembrane</keyword>
<feature type="transmembrane region" description="Helical" evidence="4">
    <location>
        <begin position="95"/>
        <end position="112"/>
    </location>
</feature>
<evidence type="ECO:0000259" key="6">
    <source>
        <dbReference type="Pfam" id="PF16327"/>
    </source>
</evidence>
<feature type="transmembrane region" description="Helical" evidence="4">
    <location>
        <begin position="477"/>
        <end position="495"/>
    </location>
</feature>
<feature type="transmembrane region" description="Helical" evidence="4">
    <location>
        <begin position="124"/>
        <end position="144"/>
    </location>
</feature>
<feature type="transmembrane region" description="Helical" evidence="4">
    <location>
        <begin position="423"/>
        <end position="441"/>
    </location>
</feature>
<comment type="caution">
    <text evidence="7">The sequence shown here is derived from an EMBL/GenBank/DDBJ whole genome shotgun (WGS) entry which is preliminary data.</text>
</comment>
<evidence type="ECO:0000256" key="4">
    <source>
        <dbReference type="SAM" id="Phobius"/>
    </source>
</evidence>
<feature type="transmembrane region" description="Helical" evidence="4">
    <location>
        <begin position="316"/>
        <end position="333"/>
    </location>
</feature>
<sequence>MYVFAFALLLLALLASLGGGGLALLQLWQGREDSLRLVEKTHIVVSGALLVASAILLHALFWFDFQVQYVASYTDRILPVFYRLTAFWAGQPGSMLFWALAVGVSGSLFACTRAYKGISRPTRLWYWAFFYTIMAFFALILTNWSNPFMLQTPVPADGNGLNPLLQNPGMIIHPPLLFLGYGGFTIPACLALAQALSGKADTEGEWFRISRPVIILAWLFLTAGIVLGAWWAYMELGWGGYWAWDPVENASLIPWLIASAALHTLIVEDRRNKLGRVNVAMMALTTVSAFFATYLVRSGVIDSVHAFGDGSVGTPLTLFILAGLAVSLWVPLASPCRGRPLSGLDSREGFLTLVAWVLLALAGIILVATMWPVISKLWSAAPRGLDANFYNRVCLPLGALLMLMMAACPWLGWGGGVRNKKAFFAVVATFAVSGAAIWLMGYRQPTALLGAASSVAILTGIVFQLADRSVRRQPNSLGALGAHLGMALMAIGIAFSGPYKIERDIHFTVGQTQTLAGYKATLLELEEGRRPGYEYIAAKVRITDKDGKELGVVAPERRLYEKFGSMQFSEVDVIPSLGDELYASLLGLDEDSHVVVKLSVEPLVNWLWIGGTIMCLVPLLGLRRRKPADAAEAAELADGLDEDDAVPDDPGSDGKHGAA</sequence>
<evidence type="ECO:0000256" key="2">
    <source>
        <dbReference type="ARBA" id="ARBA00022748"/>
    </source>
</evidence>
<dbReference type="GO" id="GO:0016020">
    <property type="term" value="C:membrane"/>
    <property type="evidence" value="ECO:0007669"/>
    <property type="project" value="InterPro"/>
</dbReference>
<dbReference type="PANTHER" id="PTHR43653">
    <property type="entry name" value="CYTOCHROME C ASSEMBLY PROTEIN-RELATED"/>
    <property type="match status" value="1"/>
</dbReference>
<dbReference type="GO" id="GO:0017004">
    <property type="term" value="P:cytochrome complex assembly"/>
    <property type="evidence" value="ECO:0007669"/>
    <property type="project" value="UniProtKB-KW"/>
</dbReference>
<feature type="transmembrane region" description="Helical" evidence="4">
    <location>
        <begin position="252"/>
        <end position="267"/>
    </location>
</feature>
<dbReference type="EMBL" id="FPIW01000034">
    <property type="protein sequence ID" value="SFW56783.1"/>
    <property type="molecule type" value="Genomic_DNA"/>
</dbReference>
<feature type="transmembrane region" description="Helical" evidence="4">
    <location>
        <begin position="603"/>
        <end position="622"/>
    </location>
</feature>
<name>A0AA94HTL0_DESDE</name>
<dbReference type="GO" id="GO:0020037">
    <property type="term" value="F:heme binding"/>
    <property type="evidence" value="ECO:0007669"/>
    <property type="project" value="InterPro"/>
</dbReference>
<dbReference type="Pfam" id="PF16327">
    <property type="entry name" value="CcmF_C"/>
    <property type="match status" value="1"/>
</dbReference>
<dbReference type="PRINTS" id="PR01410">
    <property type="entry name" value="CCBIOGENESIS"/>
</dbReference>
<dbReference type="InterPro" id="IPR002541">
    <property type="entry name" value="Cyt_c_assembly"/>
</dbReference>
<dbReference type="AlphaFoldDB" id="A0AA94HTL0"/>
<feature type="transmembrane region" description="Helical" evidence="4">
    <location>
        <begin position="213"/>
        <end position="232"/>
    </location>
</feature>
<organism evidence="7 8">
    <name type="scientific">Desulfovibrio desulfuricans</name>
    <dbReference type="NCBI Taxonomy" id="876"/>
    <lineage>
        <taxon>Bacteria</taxon>
        <taxon>Pseudomonadati</taxon>
        <taxon>Thermodesulfobacteriota</taxon>
        <taxon>Desulfovibrionia</taxon>
        <taxon>Desulfovibrionales</taxon>
        <taxon>Desulfovibrionaceae</taxon>
        <taxon>Desulfovibrio</taxon>
    </lineage>
</organism>
<dbReference type="PANTHER" id="PTHR43653:SF1">
    <property type="entry name" value="CYTOCHROME C-TYPE BIOGENESIS PROTEIN CCMF"/>
    <property type="match status" value="1"/>
</dbReference>